<dbReference type="EMBL" id="ML211164">
    <property type="protein sequence ID" value="TFK87207.1"/>
    <property type="molecule type" value="Genomic_DNA"/>
</dbReference>
<sequence>MDVLRPRGCHRSAHWHALYRASSVYLRALWASQRGVARPIRTSSPGSIGAGCEGRLLAPSEQSLPAKLSFQAIARPLSTLLYS</sequence>
<reference evidence="1 2" key="1">
    <citation type="journal article" date="2019" name="Nat. Ecol. Evol.">
        <title>Megaphylogeny resolves global patterns of mushroom evolution.</title>
        <authorList>
            <person name="Varga T."/>
            <person name="Krizsan K."/>
            <person name="Foldi C."/>
            <person name="Dima B."/>
            <person name="Sanchez-Garcia M."/>
            <person name="Sanchez-Ramirez S."/>
            <person name="Szollosi G.J."/>
            <person name="Szarkandi J.G."/>
            <person name="Papp V."/>
            <person name="Albert L."/>
            <person name="Andreopoulos W."/>
            <person name="Angelini C."/>
            <person name="Antonin V."/>
            <person name="Barry K.W."/>
            <person name="Bougher N.L."/>
            <person name="Buchanan P."/>
            <person name="Buyck B."/>
            <person name="Bense V."/>
            <person name="Catcheside P."/>
            <person name="Chovatia M."/>
            <person name="Cooper J."/>
            <person name="Damon W."/>
            <person name="Desjardin D."/>
            <person name="Finy P."/>
            <person name="Geml J."/>
            <person name="Haridas S."/>
            <person name="Hughes K."/>
            <person name="Justo A."/>
            <person name="Karasinski D."/>
            <person name="Kautmanova I."/>
            <person name="Kiss B."/>
            <person name="Kocsube S."/>
            <person name="Kotiranta H."/>
            <person name="LaButti K.M."/>
            <person name="Lechner B.E."/>
            <person name="Liimatainen K."/>
            <person name="Lipzen A."/>
            <person name="Lukacs Z."/>
            <person name="Mihaltcheva S."/>
            <person name="Morgado L.N."/>
            <person name="Niskanen T."/>
            <person name="Noordeloos M.E."/>
            <person name="Ohm R.A."/>
            <person name="Ortiz-Santana B."/>
            <person name="Ovrebo C."/>
            <person name="Racz N."/>
            <person name="Riley R."/>
            <person name="Savchenko A."/>
            <person name="Shiryaev A."/>
            <person name="Soop K."/>
            <person name="Spirin V."/>
            <person name="Szebenyi C."/>
            <person name="Tomsovsky M."/>
            <person name="Tulloss R.E."/>
            <person name="Uehling J."/>
            <person name="Grigoriev I.V."/>
            <person name="Vagvolgyi C."/>
            <person name="Papp T."/>
            <person name="Martin F.M."/>
            <person name="Miettinen O."/>
            <person name="Hibbett D.S."/>
            <person name="Nagy L.G."/>
        </authorList>
    </citation>
    <scope>NUCLEOTIDE SEQUENCE [LARGE SCALE GENOMIC DNA]</scope>
    <source>
        <strain evidence="1 2">HHB13444</strain>
    </source>
</reference>
<accession>A0A5C3PDW5</accession>
<evidence type="ECO:0000313" key="2">
    <source>
        <dbReference type="Proteomes" id="UP000308197"/>
    </source>
</evidence>
<dbReference type="Proteomes" id="UP000308197">
    <property type="component" value="Unassembled WGS sequence"/>
</dbReference>
<name>A0A5C3PDW5_9APHY</name>
<proteinExistence type="predicted"/>
<protein>
    <submittedName>
        <fullName evidence="1">Uncharacterized protein</fullName>
    </submittedName>
</protein>
<gene>
    <name evidence="1" type="ORF">K466DRAFT_586587</name>
</gene>
<dbReference type="AlphaFoldDB" id="A0A5C3PDW5"/>
<dbReference type="InParanoid" id="A0A5C3PDW5"/>
<keyword evidence="2" id="KW-1185">Reference proteome</keyword>
<evidence type="ECO:0000313" key="1">
    <source>
        <dbReference type="EMBL" id="TFK87207.1"/>
    </source>
</evidence>
<organism evidence="1 2">
    <name type="scientific">Polyporus arcularius HHB13444</name>
    <dbReference type="NCBI Taxonomy" id="1314778"/>
    <lineage>
        <taxon>Eukaryota</taxon>
        <taxon>Fungi</taxon>
        <taxon>Dikarya</taxon>
        <taxon>Basidiomycota</taxon>
        <taxon>Agaricomycotina</taxon>
        <taxon>Agaricomycetes</taxon>
        <taxon>Polyporales</taxon>
        <taxon>Polyporaceae</taxon>
        <taxon>Polyporus</taxon>
    </lineage>
</organism>